<feature type="compositionally biased region" description="Basic and acidic residues" evidence="1">
    <location>
        <begin position="722"/>
        <end position="733"/>
    </location>
</feature>
<gene>
    <name evidence="4" type="ORF">BV898_14448</name>
</gene>
<feature type="compositionally biased region" description="Basic and acidic residues" evidence="1">
    <location>
        <begin position="531"/>
        <end position="542"/>
    </location>
</feature>
<feature type="chain" id="PRO_5040829853" description="ZP domain-containing protein" evidence="3">
    <location>
        <begin position="25"/>
        <end position="1196"/>
    </location>
</feature>
<feature type="compositionally biased region" description="Polar residues" evidence="1">
    <location>
        <begin position="852"/>
        <end position="870"/>
    </location>
</feature>
<dbReference type="AlphaFoldDB" id="A0A9X6NC57"/>
<feature type="compositionally biased region" description="Basic and acidic residues" evidence="1">
    <location>
        <begin position="606"/>
        <end position="615"/>
    </location>
</feature>
<feature type="compositionally biased region" description="Basic and acidic residues" evidence="1">
    <location>
        <begin position="550"/>
        <end position="561"/>
    </location>
</feature>
<feature type="compositionally biased region" description="Polar residues" evidence="1">
    <location>
        <begin position="1171"/>
        <end position="1196"/>
    </location>
</feature>
<feature type="region of interest" description="Disordered" evidence="1">
    <location>
        <begin position="923"/>
        <end position="952"/>
    </location>
</feature>
<feature type="compositionally biased region" description="Polar residues" evidence="1">
    <location>
        <begin position="824"/>
        <end position="834"/>
    </location>
</feature>
<evidence type="ECO:0000256" key="3">
    <source>
        <dbReference type="SAM" id="SignalP"/>
    </source>
</evidence>
<feature type="compositionally biased region" description="Low complexity" evidence="1">
    <location>
        <begin position="1079"/>
        <end position="1096"/>
    </location>
</feature>
<evidence type="ECO:0008006" key="6">
    <source>
        <dbReference type="Google" id="ProtNLM"/>
    </source>
</evidence>
<reference evidence="5" key="1">
    <citation type="submission" date="2017-01" db="EMBL/GenBank/DDBJ databases">
        <title>Comparative genomics of anhydrobiosis in the tardigrade Hypsibius dujardini.</title>
        <authorList>
            <person name="Yoshida Y."/>
            <person name="Koutsovoulos G."/>
            <person name="Laetsch D."/>
            <person name="Stevens L."/>
            <person name="Kumar S."/>
            <person name="Horikawa D."/>
            <person name="Ishino K."/>
            <person name="Komine S."/>
            <person name="Tomita M."/>
            <person name="Blaxter M."/>
            <person name="Arakawa K."/>
        </authorList>
    </citation>
    <scope>NUCLEOTIDE SEQUENCE [LARGE SCALE GENOMIC DNA]</scope>
    <source>
        <strain evidence="5">Z151</strain>
    </source>
</reference>
<organism evidence="4 5">
    <name type="scientific">Hypsibius exemplaris</name>
    <name type="common">Freshwater tardigrade</name>
    <dbReference type="NCBI Taxonomy" id="2072580"/>
    <lineage>
        <taxon>Eukaryota</taxon>
        <taxon>Metazoa</taxon>
        <taxon>Ecdysozoa</taxon>
        <taxon>Tardigrada</taxon>
        <taxon>Eutardigrada</taxon>
        <taxon>Parachela</taxon>
        <taxon>Hypsibioidea</taxon>
        <taxon>Hypsibiidae</taxon>
        <taxon>Hypsibius</taxon>
    </lineage>
</organism>
<name>A0A9X6NC57_HYPEX</name>
<evidence type="ECO:0000313" key="4">
    <source>
        <dbReference type="EMBL" id="OWA49913.1"/>
    </source>
</evidence>
<evidence type="ECO:0000256" key="2">
    <source>
        <dbReference type="SAM" id="Phobius"/>
    </source>
</evidence>
<keyword evidence="5" id="KW-1185">Reference proteome</keyword>
<keyword evidence="2" id="KW-1133">Transmembrane helix</keyword>
<keyword evidence="2" id="KW-0472">Membrane</keyword>
<feature type="region of interest" description="Disordered" evidence="1">
    <location>
        <begin position="1055"/>
        <end position="1196"/>
    </location>
</feature>
<dbReference type="Proteomes" id="UP000192578">
    <property type="component" value="Unassembled WGS sequence"/>
</dbReference>
<keyword evidence="3" id="KW-0732">Signal</keyword>
<protein>
    <recommendedName>
        <fullName evidence="6">ZP domain-containing protein</fullName>
    </recommendedName>
</protein>
<feature type="compositionally biased region" description="Basic and acidic residues" evidence="1">
    <location>
        <begin position="1114"/>
        <end position="1130"/>
    </location>
</feature>
<feature type="region of interest" description="Disordered" evidence="1">
    <location>
        <begin position="435"/>
        <end position="676"/>
    </location>
</feature>
<comment type="caution">
    <text evidence="4">The sequence shown here is derived from an EMBL/GenBank/DDBJ whole genome shotgun (WGS) entry which is preliminary data.</text>
</comment>
<feature type="compositionally biased region" description="Basic and acidic residues" evidence="1">
    <location>
        <begin position="663"/>
        <end position="676"/>
    </location>
</feature>
<feature type="compositionally biased region" description="Basic and acidic residues" evidence="1">
    <location>
        <begin position="484"/>
        <end position="495"/>
    </location>
</feature>
<dbReference type="PANTHER" id="PTHR46560:SF11">
    <property type="entry name" value="GH09980P"/>
    <property type="match status" value="1"/>
</dbReference>
<feature type="compositionally biased region" description="Basic and acidic residues" evidence="1">
    <location>
        <begin position="796"/>
        <end position="806"/>
    </location>
</feature>
<dbReference type="OrthoDB" id="10070678at2759"/>
<feature type="signal peptide" evidence="3">
    <location>
        <begin position="1"/>
        <end position="24"/>
    </location>
</feature>
<sequence length="1196" mass="134112">MRDLGSEMFFGLLLLLSSSKWSVAQDPAPNVIDALAGLKTQINTVNSTAELTCESSRMMVNLTFAQPFFGKVFAENKESDPACWLIGRGLRSYQYPVPLKECGTRQISLREFENTLQIRFGNTEKIELADERKTILCRYPPPVVPPILPIPPPVVGAVPPVPAASVSELELLLIIAAVLFLGLLLLGLCCAWWCCKRRRAAKIVESEGILIEAPDVMKLSGTTLPFVIPRATASGSDSGASESALINRLEEEVFPIVPYAGNEVIRIPHITQLSKGYELQEASMKVPASIAAASEIAEGETETRDTTLDREIEHIAVFAPPIPLRPPSPRYVPPPAPFNRQDYDRETVSDLTETEIEHTLIAGRIPAKPPSSVRSDNYDMRSVSVLSDESITRSQITPRPPAPRLPPFKSVTTEMETETHSVVESLENELILRAVPKQQPRLMPPPSEQPYYPTDTRTETSVVSERLERFYPPSSVGPRPTMMSDDRRGGEERRPRPPPPGPDTTTTHTVTETNISRDIEVYPPFAPLTQNDDRRGHEERRHPPSTTTHTTRETNIQRENEFYPPSSYGPPTTTTHTTRETNIQRQTEVYPPQPVRPPSTTTTTRTETDTRRDFQVVRPPPPAPPSDITTTRTTKETNIQRNFEVYPPGPRYPGGQTTTTTTRTREESMSPERPFEPEFVDTTLDTLTERNVTRESTLYPPQGPRYRQEPYGTNDRTTTTRIHRETNIRRDYEYPGGVLPRDGSISPDYPDTITTTTDRRRDTTTTDYRQLPHPDTTSRTTDHRQQQVYRGSRHTYRNEPENEFRDYPPSPDELLEDYPDRDGPSTTFVSSATRDIQKQIDVGTPPDGSGPGSETSQDNGPTSRTLTKTNVAREFTVQLPGTSTAPRPLREPWQPTGSTTTTTSRHQTDLRQYAEAIPSFQATPSYKPFRRPSPPTTTTPAVLVHPRPQPHRQPVDWEEMYNVIYGPRPSGSPGPAHSTTTISQSLSQHEIDKLRELVIYDQEFQLNITRVRTVYDLYYIRYTPPYDEYFVQTTWTVIIRIFVIVLELPHPHPDDPDFIEPQPEWFSRPSPMSFGGGRSDASSASSSATMTNVSSAERAMSELTEDVPRISPPRRTDGWTDGQTFEKSDDSDAGSSGWIGSPPQRQGSGEYATSERSVERSVAEYFEEAPTVTTTRSYRGVQRTTRGGATGPTSKL</sequence>
<feature type="region of interest" description="Disordered" evidence="1">
    <location>
        <begin position="692"/>
        <end position="907"/>
    </location>
</feature>
<feature type="region of interest" description="Disordered" evidence="1">
    <location>
        <begin position="389"/>
        <end position="408"/>
    </location>
</feature>
<evidence type="ECO:0000256" key="1">
    <source>
        <dbReference type="SAM" id="MobiDB-lite"/>
    </source>
</evidence>
<keyword evidence="2" id="KW-0812">Transmembrane</keyword>
<feature type="transmembrane region" description="Helical" evidence="2">
    <location>
        <begin position="171"/>
        <end position="194"/>
    </location>
</feature>
<accession>A0A9X6NC57</accession>
<feature type="compositionally biased region" description="Low complexity" evidence="1">
    <location>
        <begin position="503"/>
        <end position="513"/>
    </location>
</feature>
<dbReference type="EMBL" id="MTYJ01000177">
    <property type="protein sequence ID" value="OWA49913.1"/>
    <property type="molecule type" value="Genomic_DNA"/>
</dbReference>
<evidence type="ECO:0000313" key="5">
    <source>
        <dbReference type="Proteomes" id="UP000192578"/>
    </source>
</evidence>
<dbReference type="PANTHER" id="PTHR46560">
    <property type="entry name" value="CYPHER, ISOFORM B"/>
    <property type="match status" value="1"/>
</dbReference>
<proteinExistence type="predicted"/>